<dbReference type="OrthoDB" id="9795156at2"/>
<dbReference type="AlphaFoldDB" id="A0A1B0ZNC8"/>
<accession>A0A1B0ZNC8</accession>
<sequence length="221" mass="24362">MHSFEEILDLAADRHGGPEAIAAMLPTIRPKAEVAEIPDAIWLQTMAMRIFSTGMNTKMIEAKEDDIVAAFEGFEVGRVALMSDEWFDALLQDKRIIRNAPKLRAIQENAVFIQEVSAEAGGFGRKIADWPDDRFGELLLWLKSEGSRLGGTTGGYVLRQMGRDGYVFTKDVVARLVAERVISGPPGSRKAMLAAQEAFNTWQAQSGRPLAEISRILALSI</sequence>
<keyword evidence="2" id="KW-1185">Reference proteome</keyword>
<dbReference type="RefSeq" id="WP_065270708.1">
    <property type="nucleotide sequence ID" value="NZ_CP015124.1"/>
</dbReference>
<dbReference type="InterPro" id="IPR052891">
    <property type="entry name" value="DNA-3mA_glycosylase"/>
</dbReference>
<protein>
    <submittedName>
        <fullName evidence="1">3-methyladenine DNA glycosylase</fullName>
    </submittedName>
</protein>
<dbReference type="Gene3D" id="1.10.340.30">
    <property type="entry name" value="Hypothetical protein, domain 2"/>
    <property type="match status" value="1"/>
</dbReference>
<dbReference type="SUPFAM" id="SSF48150">
    <property type="entry name" value="DNA-glycosylase"/>
    <property type="match status" value="1"/>
</dbReference>
<reference evidence="1 2" key="1">
    <citation type="submission" date="2016-04" db="EMBL/GenBank/DDBJ databases">
        <authorList>
            <person name="Evans L.H."/>
            <person name="Alamgir A."/>
            <person name="Owens N."/>
            <person name="Weber N.D."/>
            <person name="Virtaneva K."/>
            <person name="Barbian K."/>
            <person name="Babar A."/>
            <person name="Rosenke K."/>
        </authorList>
    </citation>
    <scope>NUCLEOTIDE SEQUENCE [LARGE SCALE GENOMIC DNA]</scope>
    <source>
        <strain evidence="1 2">JL2886</strain>
    </source>
</reference>
<dbReference type="Pfam" id="PF03352">
    <property type="entry name" value="Adenine_glyco"/>
    <property type="match status" value="1"/>
</dbReference>
<gene>
    <name evidence="1" type="ORF">JL2886_00682</name>
</gene>
<dbReference type="EMBL" id="CP015124">
    <property type="protein sequence ID" value="ANP35608.1"/>
    <property type="molecule type" value="Genomic_DNA"/>
</dbReference>
<dbReference type="GO" id="GO:0006284">
    <property type="term" value="P:base-excision repair"/>
    <property type="evidence" value="ECO:0007669"/>
    <property type="project" value="InterPro"/>
</dbReference>
<dbReference type="GO" id="GO:0008725">
    <property type="term" value="F:DNA-3-methyladenine glycosylase activity"/>
    <property type="evidence" value="ECO:0007669"/>
    <property type="project" value="InterPro"/>
</dbReference>
<dbReference type="InterPro" id="IPR011257">
    <property type="entry name" value="DNA_glycosylase"/>
</dbReference>
<dbReference type="InterPro" id="IPR005019">
    <property type="entry name" value="Adenine_glyco"/>
</dbReference>
<organism evidence="1 2">
    <name type="scientific">Phaeobacter gallaeciensis</name>
    <dbReference type="NCBI Taxonomy" id="60890"/>
    <lineage>
        <taxon>Bacteria</taxon>
        <taxon>Pseudomonadati</taxon>
        <taxon>Pseudomonadota</taxon>
        <taxon>Alphaproteobacteria</taxon>
        <taxon>Rhodobacterales</taxon>
        <taxon>Roseobacteraceae</taxon>
        <taxon>Phaeobacter</taxon>
    </lineage>
</organism>
<dbReference type="Proteomes" id="UP000092565">
    <property type="component" value="Chromosome"/>
</dbReference>
<name>A0A1B0ZNC8_9RHOB</name>
<dbReference type="PANTHER" id="PTHR30037">
    <property type="entry name" value="DNA-3-METHYLADENINE GLYCOSYLASE 1"/>
    <property type="match status" value="1"/>
</dbReference>
<evidence type="ECO:0000313" key="2">
    <source>
        <dbReference type="Proteomes" id="UP000092565"/>
    </source>
</evidence>
<evidence type="ECO:0000313" key="1">
    <source>
        <dbReference type="EMBL" id="ANP35608.1"/>
    </source>
</evidence>
<dbReference type="PANTHER" id="PTHR30037:SF3">
    <property type="entry name" value="BLR0857 PROTEIN"/>
    <property type="match status" value="1"/>
</dbReference>
<proteinExistence type="predicted"/>